<protein>
    <submittedName>
        <fullName evidence="2">Baseplate assembly protein</fullName>
    </submittedName>
</protein>
<dbReference type="RefSeq" id="WP_189717916.1">
    <property type="nucleotide sequence ID" value="NZ_BMSA01000043.1"/>
</dbReference>
<accession>A0A918HRC2</accession>
<reference evidence="2" key="1">
    <citation type="journal article" date="2014" name="Int. J. Syst. Evol. Microbiol.">
        <title>Complete genome sequence of Corynebacterium casei LMG S-19264T (=DSM 44701T), isolated from a smear-ripened cheese.</title>
        <authorList>
            <consortium name="US DOE Joint Genome Institute (JGI-PGF)"/>
            <person name="Walter F."/>
            <person name="Albersmeier A."/>
            <person name="Kalinowski J."/>
            <person name="Ruckert C."/>
        </authorList>
    </citation>
    <scope>NUCLEOTIDE SEQUENCE</scope>
    <source>
        <strain evidence="2">JCM 4125</strain>
    </source>
</reference>
<dbReference type="AlphaFoldDB" id="A0A918HRC2"/>
<keyword evidence="3" id="KW-1185">Reference proteome</keyword>
<dbReference type="Proteomes" id="UP000646776">
    <property type="component" value="Unassembled WGS sequence"/>
</dbReference>
<dbReference type="EMBL" id="BMSA01000043">
    <property type="protein sequence ID" value="GGT93743.1"/>
    <property type="molecule type" value="Genomic_DNA"/>
</dbReference>
<dbReference type="InterPro" id="IPR011749">
    <property type="entry name" value="CHP02243"/>
</dbReference>
<proteinExistence type="predicted"/>
<feature type="region of interest" description="Disordered" evidence="1">
    <location>
        <begin position="717"/>
        <end position="738"/>
    </location>
</feature>
<organism evidence="2 3">
    <name type="scientific">Streptomyces phaeofaciens</name>
    <dbReference type="NCBI Taxonomy" id="68254"/>
    <lineage>
        <taxon>Bacteria</taxon>
        <taxon>Bacillati</taxon>
        <taxon>Actinomycetota</taxon>
        <taxon>Actinomycetes</taxon>
        <taxon>Kitasatosporales</taxon>
        <taxon>Streptomycetaceae</taxon>
        <taxon>Streptomyces</taxon>
    </lineage>
</organism>
<evidence type="ECO:0000313" key="3">
    <source>
        <dbReference type="Proteomes" id="UP000646776"/>
    </source>
</evidence>
<evidence type="ECO:0000313" key="2">
    <source>
        <dbReference type="EMBL" id="GGT93743.1"/>
    </source>
</evidence>
<dbReference type="NCBIfam" id="TIGR02243">
    <property type="entry name" value="putative baseplate assembly protein"/>
    <property type="match status" value="1"/>
</dbReference>
<evidence type="ECO:0000256" key="1">
    <source>
        <dbReference type="SAM" id="MobiDB-lite"/>
    </source>
</evidence>
<reference evidence="2" key="2">
    <citation type="submission" date="2020-09" db="EMBL/GenBank/DDBJ databases">
        <authorList>
            <person name="Sun Q."/>
            <person name="Ohkuma M."/>
        </authorList>
    </citation>
    <scope>NUCLEOTIDE SEQUENCE</scope>
    <source>
        <strain evidence="2">JCM 4125</strain>
    </source>
</reference>
<name>A0A918HRC2_9ACTN</name>
<sequence>MPLIGPILDDRTFEQLRDELVKRIPVYAPEWTDHNTGDPGIALLELFAHLGESLLFRFNQIPDATKVAFLRLLGVRPRPALTARTLLVLDTERPEGVQVLRGTEARAGAVVFETENEVVAWPLEVGAVGKTAAPEAPGTTEARRRANALDALPDAVRARVRAQEQSGVKPLFYVTTAVPDDPLAGDGPPLDVSTTVDQSLWVALLGKNTTDPALLRGRTLFLGVALDEEVPRPFDLVARDPGDPTRLRAGDLVTAPPGFHWELWNGPTAPTAFAPLAVLADTTRGLTTTGVVSLTLPEAFPAHPAGTTGDGGLNSPPPLDDADLAARVVGWLRVRRPAGENDAIHRVRWVGVNAVGAVQARTATPELLGTGTGDAGQAYRLTRRPVLAASTRLEVEEPDGWRPWDEVEDFAASGPFDRHYSLDAEAGLVRFGTRCRVPRIGERVRVTSYRHGGGSTGNVPAGAVSSLTGVTGAKVRNPLPAAGGADPASLADALDALPAEVHRRDRAVTADDFRSLALQVPGVRRAETLPLLHPDTPTQPAAGVVSVLVFPAEDLRDPGAPLPDLALLRQVAAHLDPRRLVTTELYVIPPTYVDIAVSVGVRAREGYQPDAVRRWVELILRQYLAPLPPYGPDGAGWPLGRAVRRAELEAVAAQVEGLEYLEDELLLARRSAPGTGSGTGGAGEWSALPLVPLRPWEVPRLAEITVVTGGPLPVGTGYGSPPPPPGDPVIVPLPPEVC</sequence>
<feature type="compositionally biased region" description="Pro residues" evidence="1">
    <location>
        <begin position="720"/>
        <end position="738"/>
    </location>
</feature>
<comment type="caution">
    <text evidence="2">The sequence shown here is derived from an EMBL/GenBank/DDBJ whole genome shotgun (WGS) entry which is preliminary data.</text>
</comment>
<gene>
    <name evidence="2" type="ORF">GCM10010226_84490</name>
</gene>